<dbReference type="InterPro" id="IPR050744">
    <property type="entry name" value="AI-2_Isomerase_LsrG"/>
</dbReference>
<dbReference type="PANTHER" id="PTHR33336">
    <property type="entry name" value="QUINOL MONOOXYGENASE YGIN-RELATED"/>
    <property type="match status" value="1"/>
</dbReference>
<sequence>MSETIVVVHVRAKPGHGEFVETQLKKLLSPTRAEAGCIRYDMFSDAEDPLHFVFLEEWSSIDDYQAHMDERHMVEFIMACKGKLAEASTYNLKA</sequence>
<evidence type="ECO:0000313" key="2">
    <source>
        <dbReference type="EMBL" id="WOJ98222.1"/>
    </source>
</evidence>
<dbReference type="EMBL" id="CP136865">
    <property type="protein sequence ID" value="WOJ98222.1"/>
    <property type="molecule type" value="Genomic_DNA"/>
</dbReference>
<reference evidence="2 3" key="1">
    <citation type="submission" date="2023-10" db="EMBL/GenBank/DDBJ databases">
        <title>Two novel species belonging to the OM43/NOR5 clade.</title>
        <authorList>
            <person name="Park M."/>
        </authorList>
    </citation>
    <scope>NUCLEOTIDE SEQUENCE [LARGE SCALE GENOMIC DNA]</scope>
    <source>
        <strain evidence="2 3">IMCC45268</strain>
    </source>
</reference>
<keyword evidence="2" id="KW-0560">Oxidoreductase</keyword>
<dbReference type="RefSeq" id="WP_407329486.1">
    <property type="nucleotide sequence ID" value="NZ_CP136865.1"/>
</dbReference>
<gene>
    <name evidence="2" type="ORF">R0137_06550</name>
</gene>
<dbReference type="InterPro" id="IPR007138">
    <property type="entry name" value="ABM_dom"/>
</dbReference>
<dbReference type="GO" id="GO:0004497">
    <property type="term" value="F:monooxygenase activity"/>
    <property type="evidence" value="ECO:0007669"/>
    <property type="project" value="UniProtKB-KW"/>
</dbReference>
<dbReference type="EC" id="1.-.-.-" evidence="2"/>
<name>A0ABZ0IGR6_9GAMM</name>
<organism evidence="2 3">
    <name type="scientific">Congregibacter brevis</name>
    <dbReference type="NCBI Taxonomy" id="3081201"/>
    <lineage>
        <taxon>Bacteria</taxon>
        <taxon>Pseudomonadati</taxon>
        <taxon>Pseudomonadota</taxon>
        <taxon>Gammaproteobacteria</taxon>
        <taxon>Cellvibrionales</taxon>
        <taxon>Halieaceae</taxon>
        <taxon>Congregibacter</taxon>
    </lineage>
</organism>
<dbReference type="Proteomes" id="UP001626549">
    <property type="component" value="Chromosome"/>
</dbReference>
<dbReference type="SUPFAM" id="SSF54909">
    <property type="entry name" value="Dimeric alpha+beta barrel"/>
    <property type="match status" value="1"/>
</dbReference>
<proteinExistence type="predicted"/>
<accession>A0ABZ0IGR6</accession>
<evidence type="ECO:0000313" key="3">
    <source>
        <dbReference type="Proteomes" id="UP001626549"/>
    </source>
</evidence>
<keyword evidence="2" id="KW-0503">Monooxygenase</keyword>
<dbReference type="InterPro" id="IPR011008">
    <property type="entry name" value="Dimeric_a/b-barrel"/>
</dbReference>
<keyword evidence="3" id="KW-1185">Reference proteome</keyword>
<dbReference type="Pfam" id="PF03992">
    <property type="entry name" value="ABM"/>
    <property type="match status" value="1"/>
</dbReference>
<feature type="domain" description="ABM" evidence="1">
    <location>
        <begin position="4"/>
        <end position="92"/>
    </location>
</feature>
<evidence type="ECO:0000259" key="1">
    <source>
        <dbReference type="PROSITE" id="PS51725"/>
    </source>
</evidence>
<dbReference type="PROSITE" id="PS51725">
    <property type="entry name" value="ABM"/>
    <property type="match status" value="1"/>
</dbReference>
<dbReference type="PANTHER" id="PTHR33336:SF15">
    <property type="entry name" value="ABM DOMAIN-CONTAINING PROTEIN"/>
    <property type="match status" value="1"/>
</dbReference>
<dbReference type="Gene3D" id="3.30.70.100">
    <property type="match status" value="1"/>
</dbReference>
<protein>
    <submittedName>
        <fullName evidence="2">Quinol monooxygenase</fullName>
        <ecNumber evidence="2">1.-.-.-</ecNumber>
    </submittedName>
</protein>